<dbReference type="EMBL" id="LT554937">
    <property type="protein sequence ID" value="SAM08965.1"/>
    <property type="molecule type" value="Genomic_DNA"/>
</dbReference>
<dbReference type="PANTHER" id="PTHR44307:SF2">
    <property type="entry name" value="PHOSPHOETHANOLAMINE METHYLTRANSFERASE ISOFORM X1"/>
    <property type="match status" value="1"/>
</dbReference>
<dbReference type="InParanoid" id="A0A168SUM5"/>
<evidence type="ECO:0000256" key="4">
    <source>
        <dbReference type="ARBA" id="ARBA00022679"/>
    </source>
</evidence>
<comment type="catalytic activity">
    <reaction evidence="7">
        <text>N-methylethanolamine phosphate + S-adenosyl-L-methionine = N,N-dimethylethanolamine phosphate + S-adenosyl-L-homocysteine + H(+)</text>
        <dbReference type="Rhea" id="RHEA:25321"/>
        <dbReference type="ChEBI" id="CHEBI:15378"/>
        <dbReference type="ChEBI" id="CHEBI:57781"/>
        <dbReference type="ChEBI" id="CHEBI:57856"/>
        <dbReference type="ChEBI" id="CHEBI:58641"/>
        <dbReference type="ChEBI" id="CHEBI:59789"/>
        <dbReference type="EC" id="2.1.1.103"/>
    </reaction>
    <physiologicalReaction direction="left-to-right" evidence="7">
        <dbReference type="Rhea" id="RHEA:25322"/>
    </physiologicalReaction>
</comment>
<sequence length="295" mass="33649">MVWCQSSPRPRDMYGVKHFRLNLQLPPPTFWCNAGLWTDDSTDFATACEQLVLAVAGKLGIRAGDRLLDVGYGCGDSCFLISNRFDCQVTGITSEHTQWRLSQDRCDALPKSHREKLSLLHGSAVELDKALMQDDTQSVFDHITSIDSAYHYDTRQAFFQQARNHLKPNGTLALYDLVVHDDVNLTTPRSRLFLKVMCWYLRLPLGNLVNQNTYRAYLEQAGYHHIEFDSLPPNQVFGGLSRHCLRQRKEMKTWRLGNWQDMLYLTISSTIFGQLASHRWLQPTIIKAQAAAGGD</sequence>
<comment type="pathway">
    <text evidence="2">Lipid metabolism.</text>
</comment>
<evidence type="ECO:0000256" key="3">
    <source>
        <dbReference type="ARBA" id="ARBA00022603"/>
    </source>
</evidence>
<accession>A0A168SUM5</accession>
<evidence type="ECO:0000256" key="6">
    <source>
        <dbReference type="ARBA" id="ARBA00047619"/>
    </source>
</evidence>
<keyword evidence="4" id="KW-0808">Transferase</keyword>
<name>A0A168SUM5_ABSGL</name>
<evidence type="ECO:0000313" key="9">
    <source>
        <dbReference type="Proteomes" id="UP000078561"/>
    </source>
</evidence>
<dbReference type="OMA" id="MNMGYWE"/>
<dbReference type="Gene3D" id="3.40.50.150">
    <property type="entry name" value="Vaccinia Virus protein VP39"/>
    <property type="match status" value="1"/>
</dbReference>
<dbReference type="SUPFAM" id="SSF53335">
    <property type="entry name" value="S-adenosyl-L-methionine-dependent methyltransferases"/>
    <property type="match status" value="1"/>
</dbReference>
<gene>
    <name evidence="8" type="primary">ABSGL_14631.1 scaffold 14663</name>
</gene>
<evidence type="ECO:0000256" key="5">
    <source>
        <dbReference type="ARBA" id="ARBA00035674"/>
    </source>
</evidence>
<dbReference type="Proteomes" id="UP000078561">
    <property type="component" value="Unassembled WGS sequence"/>
</dbReference>
<dbReference type="InterPro" id="IPR029063">
    <property type="entry name" value="SAM-dependent_MTases_sf"/>
</dbReference>
<dbReference type="STRING" id="4829.A0A168SUM5"/>
<reference evidence="8" key="1">
    <citation type="submission" date="2016-04" db="EMBL/GenBank/DDBJ databases">
        <authorList>
            <person name="Evans L.H."/>
            <person name="Alamgir A."/>
            <person name="Owens N."/>
            <person name="Weber N.D."/>
            <person name="Virtaneva K."/>
            <person name="Barbian K."/>
            <person name="Babar A."/>
            <person name="Rosenke K."/>
        </authorList>
    </citation>
    <scope>NUCLEOTIDE SEQUENCE [LARGE SCALE GENOMIC DNA]</scope>
    <source>
        <strain evidence="8">CBS 101.48</strain>
    </source>
</reference>
<dbReference type="AlphaFoldDB" id="A0A168SUM5"/>
<dbReference type="OrthoDB" id="61390at2759"/>
<keyword evidence="3" id="KW-0489">Methyltransferase</keyword>
<comment type="pathway">
    <text evidence="1">Phospholipid metabolism; phosphatidylcholine biosynthesis.</text>
</comment>
<dbReference type="PANTHER" id="PTHR44307">
    <property type="entry name" value="PHOSPHOETHANOLAMINE METHYLTRANSFERASE"/>
    <property type="match status" value="1"/>
</dbReference>
<organism evidence="8">
    <name type="scientific">Absidia glauca</name>
    <name type="common">Pin mould</name>
    <dbReference type="NCBI Taxonomy" id="4829"/>
    <lineage>
        <taxon>Eukaryota</taxon>
        <taxon>Fungi</taxon>
        <taxon>Fungi incertae sedis</taxon>
        <taxon>Mucoromycota</taxon>
        <taxon>Mucoromycotina</taxon>
        <taxon>Mucoromycetes</taxon>
        <taxon>Mucorales</taxon>
        <taxon>Cunninghamellaceae</taxon>
        <taxon>Absidia</taxon>
    </lineage>
</organism>
<dbReference type="GO" id="GO:0032259">
    <property type="term" value="P:methylation"/>
    <property type="evidence" value="ECO:0007669"/>
    <property type="project" value="UniProtKB-KW"/>
</dbReference>
<evidence type="ECO:0000313" key="8">
    <source>
        <dbReference type="EMBL" id="SAM08965.1"/>
    </source>
</evidence>
<evidence type="ECO:0000256" key="2">
    <source>
        <dbReference type="ARBA" id="ARBA00005189"/>
    </source>
</evidence>
<dbReference type="EC" id="2.1.1.103" evidence="5"/>
<dbReference type="GO" id="GO:0000234">
    <property type="term" value="F:phosphoethanolamine N-methyltransferase activity"/>
    <property type="evidence" value="ECO:0007669"/>
    <property type="project" value="UniProtKB-EC"/>
</dbReference>
<evidence type="ECO:0000256" key="1">
    <source>
        <dbReference type="ARBA" id="ARBA00004969"/>
    </source>
</evidence>
<comment type="catalytic activity">
    <reaction evidence="6">
        <text>N,N-dimethylethanolamine phosphate + S-adenosyl-L-methionine = phosphocholine + S-adenosyl-L-homocysteine + H(+)</text>
        <dbReference type="Rhea" id="RHEA:25325"/>
        <dbReference type="ChEBI" id="CHEBI:15378"/>
        <dbReference type="ChEBI" id="CHEBI:57856"/>
        <dbReference type="ChEBI" id="CHEBI:58641"/>
        <dbReference type="ChEBI" id="CHEBI:59789"/>
        <dbReference type="ChEBI" id="CHEBI:295975"/>
        <dbReference type="EC" id="2.1.1.103"/>
    </reaction>
    <physiologicalReaction direction="left-to-right" evidence="6">
        <dbReference type="Rhea" id="RHEA:25326"/>
    </physiologicalReaction>
</comment>
<evidence type="ECO:0000256" key="7">
    <source>
        <dbReference type="ARBA" id="ARBA00047841"/>
    </source>
</evidence>
<proteinExistence type="predicted"/>
<dbReference type="Pfam" id="PF02353">
    <property type="entry name" value="CMAS"/>
    <property type="match status" value="1"/>
</dbReference>
<protein>
    <recommendedName>
        <fullName evidence="5">phosphoethanolamine N-methyltransferase</fullName>
        <ecNumber evidence="5">2.1.1.103</ecNumber>
    </recommendedName>
</protein>
<keyword evidence="9" id="KW-1185">Reference proteome</keyword>
<dbReference type="CDD" id="cd02440">
    <property type="entry name" value="AdoMet_MTases"/>
    <property type="match status" value="1"/>
</dbReference>